<organism evidence="2">
    <name type="scientific">marine metagenome</name>
    <dbReference type="NCBI Taxonomy" id="408172"/>
    <lineage>
        <taxon>unclassified sequences</taxon>
        <taxon>metagenomes</taxon>
        <taxon>ecological metagenomes</taxon>
    </lineage>
</organism>
<sequence>MLMAKIQLKNIWRGAGKREGRQKLLRRDPETPSRSRCQWNTATCLMPK</sequence>
<accession>A0A381YF01</accession>
<feature type="compositionally biased region" description="Basic and acidic residues" evidence="1">
    <location>
        <begin position="19"/>
        <end position="33"/>
    </location>
</feature>
<dbReference type="AlphaFoldDB" id="A0A381YF01"/>
<evidence type="ECO:0000313" key="2">
    <source>
        <dbReference type="EMBL" id="SVA75007.1"/>
    </source>
</evidence>
<evidence type="ECO:0000256" key="1">
    <source>
        <dbReference type="SAM" id="MobiDB-lite"/>
    </source>
</evidence>
<name>A0A381YF01_9ZZZZ</name>
<dbReference type="EMBL" id="UINC01017961">
    <property type="protein sequence ID" value="SVA75007.1"/>
    <property type="molecule type" value="Genomic_DNA"/>
</dbReference>
<gene>
    <name evidence="2" type="ORF">METZ01_LOCUS127861</name>
</gene>
<feature type="region of interest" description="Disordered" evidence="1">
    <location>
        <begin position="19"/>
        <end position="40"/>
    </location>
</feature>
<reference evidence="2" key="1">
    <citation type="submission" date="2018-05" db="EMBL/GenBank/DDBJ databases">
        <authorList>
            <person name="Lanie J.A."/>
            <person name="Ng W.-L."/>
            <person name="Kazmierczak K.M."/>
            <person name="Andrzejewski T.M."/>
            <person name="Davidsen T.M."/>
            <person name="Wayne K.J."/>
            <person name="Tettelin H."/>
            <person name="Glass J.I."/>
            <person name="Rusch D."/>
            <person name="Podicherti R."/>
            <person name="Tsui H.-C.T."/>
            <person name="Winkler M.E."/>
        </authorList>
    </citation>
    <scope>NUCLEOTIDE SEQUENCE</scope>
</reference>
<proteinExistence type="predicted"/>
<protein>
    <submittedName>
        <fullName evidence="2">Uncharacterized protein</fullName>
    </submittedName>
</protein>